<comment type="caution">
    <text evidence="2">The sequence shown here is derived from an EMBL/GenBank/DDBJ whole genome shotgun (WGS) entry which is preliminary data.</text>
</comment>
<keyword evidence="3" id="KW-1185">Reference proteome</keyword>
<proteinExistence type="predicted"/>
<dbReference type="EMBL" id="CAWYQH010000101">
    <property type="protein sequence ID" value="CAK8685689.1"/>
    <property type="molecule type" value="Genomic_DNA"/>
</dbReference>
<evidence type="ECO:0000313" key="2">
    <source>
        <dbReference type="EMBL" id="CAK8685689.1"/>
    </source>
</evidence>
<evidence type="ECO:0000313" key="3">
    <source>
        <dbReference type="Proteomes" id="UP001642483"/>
    </source>
</evidence>
<feature type="region of interest" description="Disordered" evidence="1">
    <location>
        <begin position="444"/>
        <end position="470"/>
    </location>
</feature>
<gene>
    <name evidence="2" type="ORF">CVLEPA_LOCUS16798</name>
</gene>
<organism evidence="2 3">
    <name type="scientific">Clavelina lepadiformis</name>
    <name type="common">Light-bulb sea squirt</name>
    <name type="synonym">Ascidia lepadiformis</name>
    <dbReference type="NCBI Taxonomy" id="159417"/>
    <lineage>
        <taxon>Eukaryota</taxon>
        <taxon>Metazoa</taxon>
        <taxon>Chordata</taxon>
        <taxon>Tunicata</taxon>
        <taxon>Ascidiacea</taxon>
        <taxon>Aplousobranchia</taxon>
        <taxon>Clavelinidae</taxon>
        <taxon>Clavelina</taxon>
    </lineage>
</organism>
<sequence length="867" mass="97896">MYLTSVHLGAAKFVFSNLDKVKRLCSKGKTNLDSFKKEPTRKNYVMAAMEDLTQTAQKVSSPSPRKRSIAEIIAGISANEDNFSRGSTKNKQAKQSITVHAVEVSSDSEVEEVQENALQSSSSVSIEGEQRIVFRTVKGKSRRPTDDAEKHFFSKRKRKSNPSFDKENLVHVKADGIKTTLLYSNCGTFVLLGYEHGSALYGLATTEACFAPEDISNKLKCYSCEWLCRAGIAFSEFAETMRANWARIQQQRQSLAADKPFEKLSEEFETIMELCKCLPSPEAMSSKKMKSSIKTLMERVQNTSELFDAYQELFFSLGSSMYLTSVHLGAAKFVFSNLDKVKRLCSEGKTNLDSFKKEPTRKNYVMAAMEDLTQTAQKVSSPSPRKRSIAEIIAGISANKDNVSRGSTKNKQAKQSITLHAVEVSSDSEVEEVQENALQSSSSVSVTKTLTTSSQRGTTDNVQNGKRRVKKANRRCRKTLSFQKGKEKTTKADGIKTTLLYSNCGTYVLLGYEHGSALYGLATTEACFAPEDIGNKLKCYSCEWLCRTGIAFIEFAETMRANWARIQQERQSLAADKPFKKLTAEVESIMELCRYDERVLTIYRVDCGKYVRLQHGYRCKTGAATAHLKGESIRHTISEVEDSTRKEKLLAAYLYLVNKDACSYGEMITLMQMGSLPKKIPFYELFQIEYIETAIWPLLYPYKTMCESSVGNGNARMSLKRAFILKVLSPVVDYSMDYALLQFNYDRWLYKTISGAIEAGRRFKPNPYKSLDGKSFSPSYWKWQHLYLEDAVKQFGPPTIFIAVNPCEWTFPLPKWLEHFHDENGWKPFETVGFECLHTVNVLQEIARAYLCGKSGKSFCRKGQKLT</sequence>
<evidence type="ECO:0000256" key="1">
    <source>
        <dbReference type="SAM" id="MobiDB-lite"/>
    </source>
</evidence>
<name>A0ABP0G1H6_CLALP</name>
<feature type="region of interest" description="Disordered" evidence="1">
    <location>
        <begin position="139"/>
        <end position="162"/>
    </location>
</feature>
<protein>
    <submittedName>
        <fullName evidence="2">Uncharacterized protein</fullName>
    </submittedName>
</protein>
<accession>A0ABP0G1H6</accession>
<dbReference type="Proteomes" id="UP001642483">
    <property type="component" value="Unassembled WGS sequence"/>
</dbReference>
<reference evidence="2 3" key="1">
    <citation type="submission" date="2024-02" db="EMBL/GenBank/DDBJ databases">
        <authorList>
            <person name="Daric V."/>
            <person name="Darras S."/>
        </authorList>
    </citation>
    <scope>NUCLEOTIDE SEQUENCE [LARGE SCALE GENOMIC DNA]</scope>
</reference>
<feature type="compositionally biased region" description="Basic and acidic residues" evidence="1">
    <location>
        <begin position="143"/>
        <end position="152"/>
    </location>
</feature>
<feature type="compositionally biased region" description="Low complexity" evidence="1">
    <location>
        <begin position="444"/>
        <end position="455"/>
    </location>
</feature>